<dbReference type="PATRIC" id="fig|1698270.3.peg.1134"/>
<dbReference type="InterPro" id="IPR002194">
    <property type="entry name" value="Chaperonin_TCP-1_CS"/>
</dbReference>
<feature type="compositionally biased region" description="Basic and acidic residues" evidence="6">
    <location>
        <begin position="16"/>
        <end position="26"/>
    </location>
</feature>
<dbReference type="InterPro" id="IPR054827">
    <property type="entry name" value="thermosome_alpha"/>
</dbReference>
<evidence type="ECO:0000256" key="4">
    <source>
        <dbReference type="ARBA" id="ARBA00023186"/>
    </source>
</evidence>
<dbReference type="GO" id="GO:0051082">
    <property type="term" value="F:unfolded protein binding"/>
    <property type="evidence" value="ECO:0007669"/>
    <property type="project" value="InterPro"/>
</dbReference>
<dbReference type="NCBIfam" id="NF041083">
    <property type="entry name" value="thermosome_beta"/>
    <property type="match status" value="1"/>
</dbReference>
<name>A0A133UXV9_9EURY</name>
<feature type="region of interest" description="Disordered" evidence="6">
    <location>
        <begin position="527"/>
        <end position="548"/>
    </location>
</feature>
<dbReference type="AlphaFoldDB" id="A0A133UXV9"/>
<keyword evidence="4 5" id="KW-0143">Chaperone</keyword>
<dbReference type="InterPro" id="IPR027409">
    <property type="entry name" value="GroEL-like_apical_dom_sf"/>
</dbReference>
<dbReference type="Gene3D" id="3.50.7.10">
    <property type="entry name" value="GroEL"/>
    <property type="match status" value="1"/>
</dbReference>
<evidence type="ECO:0000313" key="7">
    <source>
        <dbReference type="EMBL" id="KXA99019.1"/>
    </source>
</evidence>
<gene>
    <name evidence="7" type="ORF">AKJ40_04145</name>
</gene>
<dbReference type="PROSITE" id="PS00995">
    <property type="entry name" value="TCP1_3"/>
    <property type="match status" value="1"/>
</dbReference>
<dbReference type="InterPro" id="IPR017998">
    <property type="entry name" value="Chaperone_TCP-1"/>
</dbReference>
<dbReference type="SUPFAM" id="SSF54849">
    <property type="entry name" value="GroEL-intermediate domain like"/>
    <property type="match status" value="1"/>
</dbReference>
<dbReference type="GO" id="GO:0005524">
    <property type="term" value="F:ATP binding"/>
    <property type="evidence" value="ECO:0007669"/>
    <property type="project" value="UniProtKB-KW"/>
</dbReference>
<proteinExistence type="inferred from homology"/>
<dbReference type="GO" id="GO:0016887">
    <property type="term" value="F:ATP hydrolysis activity"/>
    <property type="evidence" value="ECO:0007669"/>
    <property type="project" value="InterPro"/>
</dbReference>
<dbReference type="InterPro" id="IPR027410">
    <property type="entry name" value="TCP-1-like_intermed_sf"/>
</dbReference>
<dbReference type="Gene3D" id="1.10.560.10">
    <property type="entry name" value="GroEL-like equatorial domain"/>
    <property type="match status" value="1"/>
</dbReference>
<dbReference type="NCBIfam" id="NF041082">
    <property type="entry name" value="thermosome_alpha"/>
    <property type="match status" value="1"/>
</dbReference>
<feature type="compositionally biased region" description="Gly residues" evidence="6">
    <location>
        <begin position="536"/>
        <end position="548"/>
    </location>
</feature>
<dbReference type="Pfam" id="PF00118">
    <property type="entry name" value="Cpn60_TCP1"/>
    <property type="match status" value="1"/>
</dbReference>
<feature type="region of interest" description="Disordered" evidence="6">
    <location>
        <begin position="1"/>
        <end position="28"/>
    </location>
</feature>
<evidence type="ECO:0000256" key="5">
    <source>
        <dbReference type="RuleBase" id="RU004187"/>
    </source>
</evidence>
<dbReference type="SUPFAM" id="SSF48592">
    <property type="entry name" value="GroEL equatorial domain-like"/>
    <property type="match status" value="1"/>
</dbReference>
<dbReference type="InterPro" id="IPR012714">
    <property type="entry name" value="Thermosome_arc"/>
</dbReference>
<organism evidence="7 8">
    <name type="scientific">candidate division MSBL1 archaeon SCGC-AAA259M10</name>
    <dbReference type="NCBI Taxonomy" id="1698270"/>
    <lineage>
        <taxon>Archaea</taxon>
        <taxon>Methanobacteriati</taxon>
        <taxon>Methanobacteriota</taxon>
        <taxon>candidate division MSBL1</taxon>
    </lineage>
</organism>
<sequence>MTNGQGGQPIFILSEDTERRKGRDAQESNIQAARVIGDSVRTTLGPRGMDKMLVDSLGDVVITNDGATILDEMDIEHPAAKIVSEVAETQEEEVGDGTTTAVVLASELLEKAQELLDQGIHPTLIASGFSTAAAKAQEYLVDMAQEITIEDEELLRQVATTAMTGKKVEADVEMLSDLAVKAVKQVVEETEDGYSVDRDDIGIEKQEGEGVGDSFMVEGLIIDKDRVHPNMPKKIEDAKIALINTAMEIKETETDSEIRVSDPDELQKFIDQEEREFKEMVEKVKDTGANAVICQKGIDDMAQHFLAKEGIFAIRRAKKSDMEKLARATGGSIVTSIDDLTSEDLGKAGLVEERKIAGEEMTFIEKCENPKAVSILVRGGTEHIVEEAERSLEDAISVVAKSIESGKIVAGGGAPEIELAMKLSNYADTIGGKEALAVRAFADAVESLPRALAGNAGLDPIDTIVDLRSKHEEDGAAFGIDAYDGKVKNMTEEGVIEPLPIKTQAVSSGSEAAVMTLRIDDVIAAREEETPSPEEMGGGGPGGTPGGM</sequence>
<dbReference type="SUPFAM" id="SSF52029">
    <property type="entry name" value="GroEL apical domain-like"/>
    <property type="match status" value="1"/>
</dbReference>
<evidence type="ECO:0000313" key="8">
    <source>
        <dbReference type="Proteomes" id="UP000070341"/>
    </source>
</evidence>
<dbReference type="InterPro" id="IPR002423">
    <property type="entry name" value="Cpn60/GroEL/TCP-1"/>
</dbReference>
<keyword evidence="3 5" id="KW-0067">ATP-binding</keyword>
<dbReference type="GO" id="GO:0140662">
    <property type="term" value="F:ATP-dependent protein folding chaperone"/>
    <property type="evidence" value="ECO:0007669"/>
    <property type="project" value="InterPro"/>
</dbReference>
<dbReference type="InterPro" id="IPR027413">
    <property type="entry name" value="GROEL-like_equatorial_sf"/>
</dbReference>
<evidence type="ECO:0000256" key="3">
    <source>
        <dbReference type="ARBA" id="ARBA00022840"/>
    </source>
</evidence>
<protein>
    <submittedName>
        <fullName evidence="7">Thermosome subunit</fullName>
    </submittedName>
</protein>
<dbReference type="Gene3D" id="3.30.260.10">
    <property type="entry name" value="TCP-1-like chaperonin intermediate domain"/>
    <property type="match status" value="1"/>
</dbReference>
<comment type="caution">
    <text evidence="7">The sequence shown here is derived from an EMBL/GenBank/DDBJ whole genome shotgun (WGS) entry which is preliminary data.</text>
</comment>
<reference evidence="7 8" key="1">
    <citation type="journal article" date="2016" name="Sci. Rep.">
        <title>Metabolic traits of an uncultured archaeal lineage -MSBL1- from brine pools of the Red Sea.</title>
        <authorList>
            <person name="Mwirichia R."/>
            <person name="Alam I."/>
            <person name="Rashid M."/>
            <person name="Vinu M."/>
            <person name="Ba-Alawi W."/>
            <person name="Anthony Kamau A."/>
            <person name="Kamanda Ngugi D."/>
            <person name="Goker M."/>
            <person name="Klenk H.P."/>
            <person name="Bajic V."/>
            <person name="Stingl U."/>
        </authorList>
    </citation>
    <scope>NUCLEOTIDE SEQUENCE [LARGE SCALE GENOMIC DNA]</scope>
    <source>
        <strain evidence="7">SCGC-AAA259M10</strain>
    </source>
</reference>
<dbReference type="InterPro" id="IPR053374">
    <property type="entry name" value="TCP-1_chaperonin"/>
</dbReference>
<evidence type="ECO:0000256" key="6">
    <source>
        <dbReference type="SAM" id="MobiDB-lite"/>
    </source>
</evidence>
<dbReference type="Proteomes" id="UP000070341">
    <property type="component" value="Unassembled WGS sequence"/>
</dbReference>
<evidence type="ECO:0000256" key="1">
    <source>
        <dbReference type="ARBA" id="ARBA00008020"/>
    </source>
</evidence>
<dbReference type="EMBL" id="LHXU01000083">
    <property type="protein sequence ID" value="KXA99019.1"/>
    <property type="molecule type" value="Genomic_DNA"/>
</dbReference>
<dbReference type="PRINTS" id="PR00304">
    <property type="entry name" value="TCOMPLEXTCP1"/>
</dbReference>
<comment type="similarity">
    <text evidence="1 5">Belongs to the TCP-1 chaperonin family.</text>
</comment>
<keyword evidence="2 5" id="KW-0547">Nucleotide-binding</keyword>
<dbReference type="PROSITE" id="PS00751">
    <property type="entry name" value="TCP1_2"/>
    <property type="match status" value="1"/>
</dbReference>
<keyword evidence="8" id="KW-1185">Reference proteome</keyword>
<dbReference type="PROSITE" id="PS00750">
    <property type="entry name" value="TCP1_1"/>
    <property type="match status" value="1"/>
</dbReference>
<accession>A0A133UXV9</accession>
<dbReference type="PANTHER" id="PTHR11353">
    <property type="entry name" value="CHAPERONIN"/>
    <property type="match status" value="1"/>
</dbReference>
<evidence type="ECO:0000256" key="2">
    <source>
        <dbReference type="ARBA" id="ARBA00022741"/>
    </source>
</evidence>
<dbReference type="NCBIfam" id="TIGR02339">
    <property type="entry name" value="thermosome_arch"/>
    <property type="match status" value="1"/>
</dbReference>
<dbReference type="CDD" id="cd03343">
    <property type="entry name" value="cpn60"/>
    <property type="match status" value="1"/>
</dbReference>